<evidence type="ECO:0000259" key="5">
    <source>
        <dbReference type="Pfam" id="PF00551"/>
    </source>
</evidence>
<evidence type="ECO:0000256" key="4">
    <source>
        <dbReference type="ARBA" id="ARBA00022755"/>
    </source>
</evidence>
<protein>
    <recommendedName>
        <fullName evidence="2">phosphoribosylglycinamide formyltransferase 1</fullName>
        <ecNumber evidence="2">2.1.2.2</ecNumber>
    </recommendedName>
</protein>
<organism evidence="6 7">
    <name type="scientific">Flagellimonas olearia</name>
    <dbReference type="NCBI Taxonomy" id="552546"/>
    <lineage>
        <taxon>Bacteria</taxon>
        <taxon>Pseudomonadati</taxon>
        <taxon>Bacteroidota</taxon>
        <taxon>Flavobacteriia</taxon>
        <taxon>Flavobacteriales</taxon>
        <taxon>Flavobacteriaceae</taxon>
        <taxon>Flagellimonas</taxon>
    </lineage>
</organism>
<gene>
    <name evidence="6" type="ORF">DN53_14665</name>
</gene>
<dbReference type="InterPro" id="IPR036477">
    <property type="entry name" value="Formyl_transf_N_sf"/>
</dbReference>
<evidence type="ECO:0000256" key="3">
    <source>
        <dbReference type="ARBA" id="ARBA00022679"/>
    </source>
</evidence>
<name>A0A444VKY4_9FLAO</name>
<feature type="domain" description="Formyl transferase N-terminal" evidence="5">
    <location>
        <begin position="81"/>
        <end position="192"/>
    </location>
</feature>
<evidence type="ECO:0000313" key="6">
    <source>
        <dbReference type="EMBL" id="RYC51436.1"/>
    </source>
</evidence>
<keyword evidence="3" id="KW-0808">Transferase</keyword>
<reference evidence="6 7" key="1">
    <citation type="submission" date="2014-04" db="EMBL/GenBank/DDBJ databases">
        <title>Whole genome of Muricauda olearia.</title>
        <authorList>
            <person name="Zhang X.-H."/>
            <person name="Tang K."/>
        </authorList>
    </citation>
    <scope>NUCLEOTIDE SEQUENCE [LARGE SCALE GENOMIC DNA]</scope>
    <source>
        <strain evidence="6 7">Th120</strain>
    </source>
</reference>
<dbReference type="Proteomes" id="UP000290261">
    <property type="component" value="Unassembled WGS sequence"/>
</dbReference>
<evidence type="ECO:0000313" key="7">
    <source>
        <dbReference type="Proteomes" id="UP000290261"/>
    </source>
</evidence>
<keyword evidence="7" id="KW-1185">Reference proteome</keyword>
<dbReference type="EC" id="2.1.2.2" evidence="2"/>
<dbReference type="EMBL" id="JJMP01000006">
    <property type="protein sequence ID" value="RYC51436.1"/>
    <property type="molecule type" value="Genomic_DNA"/>
</dbReference>
<comment type="caution">
    <text evidence="6">The sequence shown here is derived from an EMBL/GenBank/DDBJ whole genome shotgun (WGS) entry which is preliminary data.</text>
</comment>
<dbReference type="InterPro" id="IPR002376">
    <property type="entry name" value="Formyl_transf_N"/>
</dbReference>
<dbReference type="Pfam" id="PF00551">
    <property type="entry name" value="Formyl_trans_N"/>
    <property type="match status" value="1"/>
</dbReference>
<dbReference type="PANTHER" id="PTHR43369:SF2">
    <property type="entry name" value="PHOSPHORIBOSYLGLYCINAMIDE FORMYLTRANSFERASE"/>
    <property type="match status" value="1"/>
</dbReference>
<dbReference type="AlphaFoldDB" id="A0A444VKY4"/>
<dbReference type="CDD" id="cd08653">
    <property type="entry name" value="FMT_core_like_3"/>
    <property type="match status" value="1"/>
</dbReference>
<comment type="pathway">
    <text evidence="1">Purine metabolism; IMP biosynthesis via de novo pathway; N(2)-formyl-N(1)-(5-phospho-D-ribosyl)glycinamide from N(1)-(5-phospho-D-ribosyl)glycinamide (10-formyl THF route): step 1/1.</text>
</comment>
<dbReference type="GO" id="GO:0005737">
    <property type="term" value="C:cytoplasm"/>
    <property type="evidence" value="ECO:0007669"/>
    <property type="project" value="TreeGrafter"/>
</dbReference>
<sequence length="258" mass="29921">MKIVLLSGQGLQCDIVYGYLNRRFNITAVVIDDTYKKKQSRIGKVKKRISKYGYIKVFLQLCFTKVCVPILKYESRNRRKKLLKKVTLRKPKHHGNLYRAKDINSEHTLSFVNKNNPDLIIVHGTSIINENFLKNISCPIINFHIGITQKYRGIHGGYWSLHHGDTSNFGTTIHFVDTGIDTGKIIVQKRIKKSKKDNFCTYPILQTIKALGCFDIAIKKIFSKKHKKYQVVASSASRYYSQPTITQYLYKRLLFDVR</sequence>
<keyword evidence="4" id="KW-0658">Purine biosynthesis</keyword>
<dbReference type="RefSeq" id="WP_129654472.1">
    <property type="nucleotide sequence ID" value="NZ_ML142910.1"/>
</dbReference>
<proteinExistence type="predicted"/>
<dbReference type="SUPFAM" id="SSF53328">
    <property type="entry name" value="Formyltransferase"/>
    <property type="match status" value="1"/>
</dbReference>
<evidence type="ECO:0000256" key="2">
    <source>
        <dbReference type="ARBA" id="ARBA00012254"/>
    </source>
</evidence>
<dbReference type="GO" id="GO:0004644">
    <property type="term" value="F:phosphoribosylglycinamide formyltransferase activity"/>
    <property type="evidence" value="ECO:0007669"/>
    <property type="project" value="UniProtKB-EC"/>
</dbReference>
<evidence type="ECO:0000256" key="1">
    <source>
        <dbReference type="ARBA" id="ARBA00005054"/>
    </source>
</evidence>
<dbReference type="Gene3D" id="3.40.50.170">
    <property type="entry name" value="Formyl transferase, N-terminal domain"/>
    <property type="match status" value="1"/>
</dbReference>
<dbReference type="PANTHER" id="PTHR43369">
    <property type="entry name" value="PHOSPHORIBOSYLGLYCINAMIDE FORMYLTRANSFERASE"/>
    <property type="match status" value="1"/>
</dbReference>
<accession>A0A444VKY4</accession>
<dbReference type="GO" id="GO:0006189">
    <property type="term" value="P:'de novo' IMP biosynthetic process"/>
    <property type="evidence" value="ECO:0007669"/>
    <property type="project" value="TreeGrafter"/>
</dbReference>